<dbReference type="EMBL" id="UYYG01000008">
    <property type="protein sequence ID" value="VDN50844.1"/>
    <property type="molecule type" value="Genomic_DNA"/>
</dbReference>
<dbReference type="AlphaFoldDB" id="A0A0N4UEL3"/>
<keyword evidence="3" id="KW-1185">Reference proteome</keyword>
<evidence type="ECO:0000313" key="2">
    <source>
        <dbReference type="Proteomes" id="UP000038040"/>
    </source>
</evidence>
<proteinExistence type="predicted"/>
<evidence type="ECO:0000313" key="1">
    <source>
        <dbReference type="EMBL" id="VDN50844.1"/>
    </source>
</evidence>
<protein>
    <submittedName>
        <fullName evidence="1 4">Uncharacterized protein</fullName>
    </submittedName>
</protein>
<reference evidence="1 3" key="2">
    <citation type="submission" date="2018-11" db="EMBL/GenBank/DDBJ databases">
        <authorList>
            <consortium name="Pathogen Informatics"/>
        </authorList>
    </citation>
    <scope>NUCLEOTIDE SEQUENCE [LARGE SCALE GENOMIC DNA]</scope>
</reference>
<dbReference type="Proteomes" id="UP000038040">
    <property type="component" value="Unplaced"/>
</dbReference>
<name>A0A0N4UEL3_DRAME</name>
<gene>
    <name evidence="1" type="ORF">DME_LOCUS817</name>
</gene>
<evidence type="ECO:0000313" key="4">
    <source>
        <dbReference type="WBParaSite" id="DME_0000582301-mRNA-1"/>
    </source>
</evidence>
<organism evidence="2 4">
    <name type="scientific">Dracunculus medinensis</name>
    <name type="common">Guinea worm</name>
    <dbReference type="NCBI Taxonomy" id="318479"/>
    <lineage>
        <taxon>Eukaryota</taxon>
        <taxon>Metazoa</taxon>
        <taxon>Ecdysozoa</taxon>
        <taxon>Nematoda</taxon>
        <taxon>Chromadorea</taxon>
        <taxon>Rhabditida</taxon>
        <taxon>Spirurina</taxon>
        <taxon>Dracunculoidea</taxon>
        <taxon>Dracunculidae</taxon>
        <taxon>Dracunculus</taxon>
    </lineage>
</organism>
<dbReference type="OrthoDB" id="5870334at2759"/>
<dbReference type="WBParaSite" id="DME_0000582301-mRNA-1">
    <property type="protein sequence ID" value="DME_0000582301-mRNA-1"/>
    <property type="gene ID" value="DME_0000582301"/>
</dbReference>
<sequence>MSHIYNQTDHSVISSTAALLHQCSLNDGPPESQAIASMPNRLHTSVSESVLCKIHRRNAVGDLSEGIDAKILQQLQSFVSSQ</sequence>
<reference evidence="4" key="1">
    <citation type="submission" date="2017-02" db="UniProtKB">
        <authorList>
            <consortium name="WormBaseParasite"/>
        </authorList>
    </citation>
    <scope>IDENTIFICATION</scope>
</reference>
<accession>A0A0N4UEL3</accession>
<evidence type="ECO:0000313" key="3">
    <source>
        <dbReference type="Proteomes" id="UP000274756"/>
    </source>
</evidence>
<dbReference type="Proteomes" id="UP000274756">
    <property type="component" value="Unassembled WGS sequence"/>
</dbReference>